<feature type="transmembrane region" description="Helical" evidence="1">
    <location>
        <begin position="38"/>
        <end position="56"/>
    </location>
</feature>
<sequence length="156" mass="15778">MAWRVWLAVLTATMAGLLLILGPDGGFGGFSGLSGTAAHPLTSIPALAGVIVLAGGPRLRRYSPITQGFLLGLAVAAVFALVALGASAFDSWGALFLVYCPPAFVACAVGLPLAIWSTTRIGSRVCWPVAGVVLLVYAAVSFLNAGGAFDADPFAG</sequence>
<feature type="transmembrane region" description="Helical" evidence="1">
    <location>
        <begin position="95"/>
        <end position="115"/>
    </location>
</feature>
<name>A0ABN2LQQ0_9MICO</name>
<comment type="caution">
    <text evidence="2">The sequence shown here is derived from an EMBL/GenBank/DDBJ whole genome shotgun (WGS) entry which is preliminary data.</text>
</comment>
<keyword evidence="1" id="KW-1133">Transmembrane helix</keyword>
<keyword evidence="1" id="KW-0472">Membrane</keyword>
<dbReference type="EMBL" id="BAAAOB010000003">
    <property type="protein sequence ID" value="GAA1795338.1"/>
    <property type="molecule type" value="Genomic_DNA"/>
</dbReference>
<keyword evidence="1" id="KW-0812">Transmembrane</keyword>
<dbReference type="Proteomes" id="UP001500851">
    <property type="component" value="Unassembled WGS sequence"/>
</dbReference>
<evidence type="ECO:0000256" key="1">
    <source>
        <dbReference type="SAM" id="Phobius"/>
    </source>
</evidence>
<reference evidence="2 3" key="1">
    <citation type="journal article" date="2019" name="Int. J. Syst. Evol. Microbiol.">
        <title>The Global Catalogue of Microorganisms (GCM) 10K type strain sequencing project: providing services to taxonomists for standard genome sequencing and annotation.</title>
        <authorList>
            <consortium name="The Broad Institute Genomics Platform"/>
            <consortium name="The Broad Institute Genome Sequencing Center for Infectious Disease"/>
            <person name="Wu L."/>
            <person name="Ma J."/>
        </authorList>
    </citation>
    <scope>NUCLEOTIDE SEQUENCE [LARGE SCALE GENOMIC DNA]</scope>
    <source>
        <strain evidence="2 3">JCM 14736</strain>
    </source>
</reference>
<evidence type="ECO:0000313" key="3">
    <source>
        <dbReference type="Proteomes" id="UP001500851"/>
    </source>
</evidence>
<keyword evidence="3" id="KW-1185">Reference proteome</keyword>
<protein>
    <submittedName>
        <fullName evidence="2">Uncharacterized protein</fullName>
    </submittedName>
</protein>
<feature type="transmembrane region" description="Helical" evidence="1">
    <location>
        <begin position="127"/>
        <end position="149"/>
    </location>
</feature>
<gene>
    <name evidence="2" type="ORF">GCM10009768_25520</name>
</gene>
<organism evidence="2 3">
    <name type="scientific">Leucobacter iarius</name>
    <dbReference type="NCBI Taxonomy" id="333963"/>
    <lineage>
        <taxon>Bacteria</taxon>
        <taxon>Bacillati</taxon>
        <taxon>Actinomycetota</taxon>
        <taxon>Actinomycetes</taxon>
        <taxon>Micrococcales</taxon>
        <taxon>Microbacteriaceae</taxon>
        <taxon>Leucobacter</taxon>
    </lineage>
</organism>
<feature type="transmembrane region" description="Helical" evidence="1">
    <location>
        <begin position="68"/>
        <end position="89"/>
    </location>
</feature>
<proteinExistence type="predicted"/>
<accession>A0ABN2LQQ0</accession>
<evidence type="ECO:0000313" key="2">
    <source>
        <dbReference type="EMBL" id="GAA1795338.1"/>
    </source>
</evidence>